<organism evidence="2">
    <name type="scientific">viral metagenome</name>
    <dbReference type="NCBI Taxonomy" id="1070528"/>
    <lineage>
        <taxon>unclassified sequences</taxon>
        <taxon>metagenomes</taxon>
        <taxon>organismal metagenomes</taxon>
    </lineage>
</organism>
<protein>
    <recommendedName>
        <fullName evidence="3">Large polyvalent protein associated domain-containing protein</fullName>
    </recommendedName>
</protein>
<dbReference type="EMBL" id="MT141319">
    <property type="protein sequence ID" value="QJA58361.1"/>
    <property type="molecule type" value="Genomic_DNA"/>
</dbReference>
<dbReference type="AlphaFoldDB" id="A0A6M3IM70"/>
<feature type="compositionally biased region" description="Polar residues" evidence="1">
    <location>
        <begin position="1034"/>
        <end position="1043"/>
    </location>
</feature>
<gene>
    <name evidence="2" type="ORF">MM415B01466_0020</name>
</gene>
<name>A0A6M3IM70_9ZZZZ</name>
<evidence type="ECO:0000313" key="2">
    <source>
        <dbReference type="EMBL" id="QJA58361.1"/>
    </source>
</evidence>
<evidence type="ECO:0008006" key="3">
    <source>
        <dbReference type="Google" id="ProtNLM"/>
    </source>
</evidence>
<sequence length="1057" mass="119039">MAYIPPWLRQTKQVQTEERPPVATPAQIPQGYTGTSWQQTPTTWEQPQEARPWENVGQWWEQTKQGISQYMQETGIGLPEEYKTALMEAENEPNLISKIAKSAALTGGAITRPLTDPMKAMEVIAQIDKPWGEMISKPFRKQDETYKEYSEREPLISMAMELSNPIMWIAPGGKAKKGANILEGVIVLLKKGENPETIRKVLTETTQAGRKLLSKEADDLLETAQKAVGGTAKGAEALPGEAQRASTMAGSELEKTQSIFNELAVGVEKITPEVEAKFLKTFGEILASPTTEKARLLTMEARKAVLAKRFEAFQLKAEELIGNGLNTEEAIRKATKEMAGKLPDIGTTLFDDISNQMRDVLFSKLYRTLKDNPAEILSTSEALRDALLGRSIPRIPGTTGQSAHTRLMRVFRDDPEIMKVLENQKPLKQTVEEIFYGIKPEEINQEIADYLRKLPTKPFGQARLGEKGFSQISIEDLRTIEQKRIAQWELERSVRNAANEGKPFEFTKETEETIGKLSDKEAKLIRMLPKQQQHALIRALKEAGLSIIDIGNFVRANKASVDFSFWRQQAPLIIRHPLSFAKANREAFLALFSDAKARVEWDKIVKDPLYGIYDELGLDFIRPLIPEKGIPQYKLTEEFGYLGANRPISQLTEKVPWIKVSARSFITGTNVHNWAIFKDFYTMLLKENEKIATGAMKLKPGEVFSMKNELLRFGKMLESLTGRESLGKASAIAPILSAGLFAPRMFFARFFSAKHLFSPSKYVRSEAWKTLGSFVGITSSILLLGKQMGWWDVDTDKTSSDFMKIRVGNTRIDPWGGYQQAAVFTSRIIDNTLKGQEGDFRFLPRFIRSKFAPLTSILAEIATRKTFLGEDIDIKNPKQWANWLAPFATVDIHEAFEDHWVIGAATALPAIIGAGIQTYADDLDIKNNLIGQMDDNGKLYTVSNFFGDISRKSHLTTVEKKLPLVQLHSQYISARNTYLGLAVGDKRKEWRLKNPREEAIMFIGGYFDVVSSSRSEQYVDNLKKQYGITDSMIRQSNKPSTDKFNPLKSGNKFNPFK</sequence>
<evidence type="ECO:0000256" key="1">
    <source>
        <dbReference type="SAM" id="MobiDB-lite"/>
    </source>
</evidence>
<reference evidence="2" key="1">
    <citation type="submission" date="2020-03" db="EMBL/GenBank/DDBJ databases">
        <title>The deep terrestrial virosphere.</title>
        <authorList>
            <person name="Holmfeldt K."/>
            <person name="Nilsson E."/>
            <person name="Simone D."/>
            <person name="Lopez-Fernandez M."/>
            <person name="Wu X."/>
            <person name="de Brujin I."/>
            <person name="Lundin D."/>
            <person name="Andersson A."/>
            <person name="Bertilsson S."/>
            <person name="Dopson M."/>
        </authorList>
    </citation>
    <scope>NUCLEOTIDE SEQUENCE</scope>
    <source>
        <strain evidence="2">MM415B01466</strain>
    </source>
</reference>
<accession>A0A6M3IM70</accession>
<proteinExistence type="predicted"/>
<feature type="region of interest" description="Disordered" evidence="1">
    <location>
        <begin position="1034"/>
        <end position="1057"/>
    </location>
</feature>
<feature type="region of interest" description="Disordered" evidence="1">
    <location>
        <begin position="1"/>
        <end position="40"/>
    </location>
</feature>